<evidence type="ECO:0000256" key="7">
    <source>
        <dbReference type="SAM" id="Phobius"/>
    </source>
</evidence>
<dbReference type="SUPFAM" id="SSF48264">
    <property type="entry name" value="Cytochrome P450"/>
    <property type="match status" value="1"/>
</dbReference>
<keyword evidence="6" id="KW-0503">Monooxygenase</keyword>
<evidence type="ECO:0000313" key="8">
    <source>
        <dbReference type="EMBL" id="KAJ9603146.1"/>
    </source>
</evidence>
<gene>
    <name evidence="8" type="ORF">H2200_012441</name>
</gene>
<proteinExistence type="inferred from homology"/>
<dbReference type="PRINTS" id="PR00463">
    <property type="entry name" value="EP450I"/>
</dbReference>
<dbReference type="InterPro" id="IPR001128">
    <property type="entry name" value="Cyt_P450"/>
</dbReference>
<dbReference type="CDD" id="cd11062">
    <property type="entry name" value="CYP58-like"/>
    <property type="match status" value="1"/>
</dbReference>
<dbReference type="InterPro" id="IPR050121">
    <property type="entry name" value="Cytochrome_P450_monoxygenase"/>
</dbReference>
<dbReference type="InterPro" id="IPR017972">
    <property type="entry name" value="Cyt_P450_CS"/>
</dbReference>
<name>A0AA38WXU1_9EURO</name>
<dbReference type="EMBL" id="JAPDRK010000023">
    <property type="protein sequence ID" value="KAJ9603146.1"/>
    <property type="molecule type" value="Genomic_DNA"/>
</dbReference>
<evidence type="ECO:0000256" key="6">
    <source>
        <dbReference type="RuleBase" id="RU000461"/>
    </source>
</evidence>
<dbReference type="PROSITE" id="PS00086">
    <property type="entry name" value="CYTOCHROME_P450"/>
    <property type="match status" value="1"/>
</dbReference>
<comment type="similarity">
    <text evidence="6">Belongs to the cytochrome P450 family.</text>
</comment>
<comment type="cofactor">
    <cofactor evidence="1 5">
        <name>heme</name>
        <dbReference type="ChEBI" id="CHEBI:30413"/>
    </cofactor>
</comment>
<keyword evidence="7" id="KW-0812">Transmembrane</keyword>
<evidence type="ECO:0008006" key="10">
    <source>
        <dbReference type="Google" id="ProtNLM"/>
    </source>
</evidence>
<reference evidence="8" key="1">
    <citation type="submission" date="2022-10" db="EMBL/GenBank/DDBJ databases">
        <title>Culturing micro-colonial fungi from biological soil crusts in the Mojave desert and describing Neophaeococcomyces mojavensis, and introducing the new genera and species Taxawa tesnikishii.</title>
        <authorList>
            <person name="Kurbessoian T."/>
            <person name="Stajich J.E."/>
        </authorList>
    </citation>
    <scope>NUCLEOTIDE SEQUENCE</scope>
    <source>
        <strain evidence="8">TK_41</strain>
    </source>
</reference>
<dbReference type="GO" id="GO:0005506">
    <property type="term" value="F:iron ion binding"/>
    <property type="evidence" value="ECO:0007669"/>
    <property type="project" value="InterPro"/>
</dbReference>
<accession>A0AA38WXU1</accession>
<dbReference type="Pfam" id="PF00067">
    <property type="entry name" value="p450"/>
    <property type="match status" value="1"/>
</dbReference>
<feature type="binding site" description="axial binding residue" evidence="5">
    <location>
        <position position="469"/>
    </location>
    <ligand>
        <name>heme</name>
        <dbReference type="ChEBI" id="CHEBI:30413"/>
    </ligand>
    <ligandPart>
        <name>Fe</name>
        <dbReference type="ChEBI" id="CHEBI:18248"/>
    </ligandPart>
</feature>
<sequence>MAVNEALQFPRDASANVALYAAFIFLLYLLGMIVYQLYFHPLAKFPGPKIAALTSLYEDYFQWSHEGTFPLVLERLHAKYGDFVRIGPNEIHIADPDCYDAIYNFSPEIDKRSRAGGRRPVGGGLFGQATVDDSKVHRRPYNPPFSRTAVIKKEKLIRDKIETIIKVLDAACGTDQVIDISSYYRALTTDVIASFSFGKDMDLLHNLEKAERLYAVWRAQWKMAARFESLGLRHRVFPWIEWFLSLLLSRGSSKKNPGLMRGFVEYQEEVKKYVSNALNTLKGLPKGTEASEASGQLPAFLEALRSRHTSPIHFTPDTLFANANVVFIAGSETTASSMGAGAYHLLANPSILRRLQAELDNAWAAGPPSWTDLEQVPLLKGVVMEALRLDLGVSRRFPRINWQSDTMLNDKTIIPRGYTMSMSHRFLFFNPKIFPDPQKFDPDRWTQSGEETSRLMKYMHPFSKGTRQCLAYSIAQAELYLAYAEIHRRYDMELFDTTREDVDCTVDRILSFPKAGKMTVKVKVKGRRAS</sequence>
<evidence type="ECO:0000256" key="3">
    <source>
        <dbReference type="ARBA" id="ARBA00023002"/>
    </source>
</evidence>
<protein>
    <recommendedName>
        <fullName evidence="10">Trichodiene oxygenase</fullName>
    </recommendedName>
</protein>
<keyword evidence="2 5" id="KW-0479">Metal-binding</keyword>
<keyword evidence="3 6" id="KW-0560">Oxidoreductase</keyword>
<keyword evidence="5 6" id="KW-0349">Heme</keyword>
<dbReference type="AlphaFoldDB" id="A0AA38WXU1"/>
<feature type="transmembrane region" description="Helical" evidence="7">
    <location>
        <begin position="17"/>
        <end position="39"/>
    </location>
</feature>
<keyword evidence="4 5" id="KW-0408">Iron</keyword>
<dbReference type="GO" id="GO:0020037">
    <property type="term" value="F:heme binding"/>
    <property type="evidence" value="ECO:0007669"/>
    <property type="project" value="InterPro"/>
</dbReference>
<evidence type="ECO:0000256" key="1">
    <source>
        <dbReference type="ARBA" id="ARBA00001971"/>
    </source>
</evidence>
<dbReference type="GO" id="GO:0016705">
    <property type="term" value="F:oxidoreductase activity, acting on paired donors, with incorporation or reduction of molecular oxygen"/>
    <property type="evidence" value="ECO:0007669"/>
    <property type="project" value="InterPro"/>
</dbReference>
<evidence type="ECO:0000256" key="2">
    <source>
        <dbReference type="ARBA" id="ARBA00022723"/>
    </source>
</evidence>
<evidence type="ECO:0000313" key="9">
    <source>
        <dbReference type="Proteomes" id="UP001172673"/>
    </source>
</evidence>
<dbReference type="Proteomes" id="UP001172673">
    <property type="component" value="Unassembled WGS sequence"/>
</dbReference>
<keyword evidence="7" id="KW-1133">Transmembrane helix</keyword>
<dbReference type="InterPro" id="IPR002401">
    <property type="entry name" value="Cyt_P450_E_grp-I"/>
</dbReference>
<dbReference type="GO" id="GO:0004497">
    <property type="term" value="F:monooxygenase activity"/>
    <property type="evidence" value="ECO:0007669"/>
    <property type="project" value="UniProtKB-KW"/>
</dbReference>
<dbReference type="InterPro" id="IPR036396">
    <property type="entry name" value="Cyt_P450_sf"/>
</dbReference>
<evidence type="ECO:0000256" key="4">
    <source>
        <dbReference type="ARBA" id="ARBA00023004"/>
    </source>
</evidence>
<keyword evidence="9" id="KW-1185">Reference proteome</keyword>
<keyword evidence="7" id="KW-0472">Membrane</keyword>
<organism evidence="8 9">
    <name type="scientific">Cladophialophora chaetospira</name>
    <dbReference type="NCBI Taxonomy" id="386627"/>
    <lineage>
        <taxon>Eukaryota</taxon>
        <taxon>Fungi</taxon>
        <taxon>Dikarya</taxon>
        <taxon>Ascomycota</taxon>
        <taxon>Pezizomycotina</taxon>
        <taxon>Eurotiomycetes</taxon>
        <taxon>Chaetothyriomycetidae</taxon>
        <taxon>Chaetothyriales</taxon>
        <taxon>Herpotrichiellaceae</taxon>
        <taxon>Cladophialophora</taxon>
    </lineage>
</organism>
<dbReference type="Gene3D" id="1.10.630.10">
    <property type="entry name" value="Cytochrome P450"/>
    <property type="match status" value="1"/>
</dbReference>
<comment type="caution">
    <text evidence="8">The sequence shown here is derived from an EMBL/GenBank/DDBJ whole genome shotgun (WGS) entry which is preliminary data.</text>
</comment>
<dbReference type="PANTHER" id="PTHR24305:SF152">
    <property type="entry name" value="P450, PUTATIVE (EUROFUNG)-RELATED"/>
    <property type="match status" value="1"/>
</dbReference>
<evidence type="ECO:0000256" key="5">
    <source>
        <dbReference type="PIRSR" id="PIRSR602401-1"/>
    </source>
</evidence>
<dbReference type="PANTHER" id="PTHR24305">
    <property type="entry name" value="CYTOCHROME P450"/>
    <property type="match status" value="1"/>
</dbReference>